<evidence type="ECO:0000313" key="2">
    <source>
        <dbReference type="EMBL" id="KRO72422.1"/>
    </source>
</evidence>
<accession>A0A0R2SCC7</accession>
<dbReference type="AlphaFoldDB" id="A0A0R2SCC7"/>
<proteinExistence type="predicted"/>
<gene>
    <name evidence="2" type="ORF">ABR69_07430</name>
</gene>
<name>A0A0R2SCC7_9GAMM</name>
<evidence type="ECO:0000313" key="3">
    <source>
        <dbReference type="Proteomes" id="UP000051934"/>
    </source>
</evidence>
<dbReference type="InterPro" id="IPR036568">
    <property type="entry name" value="GGCT-like_sf"/>
</dbReference>
<dbReference type="InterPro" id="IPR013024">
    <property type="entry name" value="GGCT-like"/>
</dbReference>
<organism evidence="2 3">
    <name type="scientific">OM182 bacterium BACL3 MAG-120507-bin80</name>
    <dbReference type="NCBI Taxonomy" id="1655577"/>
    <lineage>
        <taxon>Bacteria</taxon>
        <taxon>Pseudomonadati</taxon>
        <taxon>Pseudomonadota</taxon>
        <taxon>Gammaproteobacteria</taxon>
        <taxon>OMG group</taxon>
        <taxon>OM182 clade</taxon>
    </lineage>
</organism>
<comment type="caution">
    <text evidence="2">The sequence shown here is derived from an EMBL/GenBank/DDBJ whole genome shotgun (WGS) entry which is preliminary data.</text>
</comment>
<dbReference type="CDD" id="cd06661">
    <property type="entry name" value="GGCT_like"/>
    <property type="match status" value="1"/>
</dbReference>
<dbReference type="Proteomes" id="UP000051934">
    <property type="component" value="Unassembled WGS sequence"/>
</dbReference>
<dbReference type="SUPFAM" id="SSF110857">
    <property type="entry name" value="Gamma-glutamyl cyclotransferase-like"/>
    <property type="match status" value="1"/>
</dbReference>
<dbReference type="Pfam" id="PF06094">
    <property type="entry name" value="GGACT"/>
    <property type="match status" value="1"/>
</dbReference>
<dbReference type="Gene3D" id="3.10.490.10">
    <property type="entry name" value="Gamma-glutamyl cyclotransferase-like"/>
    <property type="match status" value="1"/>
</dbReference>
<protein>
    <recommendedName>
        <fullName evidence="1">Gamma-glutamylcyclotransferase AIG2-like domain-containing protein</fullName>
    </recommendedName>
</protein>
<dbReference type="InterPro" id="IPR009288">
    <property type="entry name" value="AIG2-like_dom"/>
</dbReference>
<reference evidence="2 3" key="1">
    <citation type="submission" date="2015-10" db="EMBL/GenBank/DDBJ databases">
        <title>Metagenome-Assembled Genomes uncover a global brackish microbiome.</title>
        <authorList>
            <person name="Hugerth L.W."/>
            <person name="Larsson J."/>
            <person name="Alneberg J."/>
            <person name="Lindh M.V."/>
            <person name="Legrand C."/>
            <person name="Pinhassi J."/>
            <person name="Andersson A.F."/>
        </authorList>
    </citation>
    <scope>NUCLEOTIDE SEQUENCE [LARGE SCALE GENOMIC DNA]</scope>
    <source>
        <strain evidence="2">BACL4 MAG-120507-bin80</strain>
    </source>
</reference>
<sequence length="112" mass="12345">MLLDNRLFVYGTLAPNQPNARILAPLAGNWQAATVIGTVHPEGWGATMGYPAIKLIGTDSVKGFLLESPDLPSFWEELDEFEGADYLRVEVTAYPEKGDAVQSFIYALNDQR</sequence>
<dbReference type="EMBL" id="LIBB01000070">
    <property type="protein sequence ID" value="KRO72422.1"/>
    <property type="molecule type" value="Genomic_DNA"/>
</dbReference>
<evidence type="ECO:0000259" key="1">
    <source>
        <dbReference type="Pfam" id="PF06094"/>
    </source>
</evidence>
<feature type="domain" description="Gamma-glutamylcyclotransferase AIG2-like" evidence="1">
    <location>
        <begin position="7"/>
        <end position="110"/>
    </location>
</feature>